<reference evidence="1" key="2">
    <citation type="submission" date="2025-08" db="UniProtKB">
        <authorList>
            <consortium name="Ensembl"/>
        </authorList>
    </citation>
    <scope>IDENTIFICATION</scope>
</reference>
<dbReference type="OMA" id="LKHKQSC"/>
<reference evidence="1" key="3">
    <citation type="submission" date="2025-09" db="UniProtKB">
        <authorList>
            <consortium name="Ensembl"/>
        </authorList>
    </citation>
    <scope>IDENTIFICATION</scope>
</reference>
<organism evidence="1 2">
    <name type="scientific">Monodelphis domestica</name>
    <name type="common">Gray short-tailed opossum</name>
    <dbReference type="NCBI Taxonomy" id="13616"/>
    <lineage>
        <taxon>Eukaryota</taxon>
        <taxon>Metazoa</taxon>
        <taxon>Chordata</taxon>
        <taxon>Craniata</taxon>
        <taxon>Vertebrata</taxon>
        <taxon>Euteleostomi</taxon>
        <taxon>Mammalia</taxon>
        <taxon>Metatheria</taxon>
        <taxon>Didelphimorphia</taxon>
        <taxon>Didelphidae</taxon>
        <taxon>Monodelphis</taxon>
    </lineage>
</organism>
<dbReference type="STRING" id="13616.ENSMODP00000052034"/>
<sequence>SSVIVFFYGNTVSKPHSLCLIDSERICNKCSVYHLGFCYSGMKYCLLRIHQKCATENFFIILNSGVTWYHFSKLSCKINCEDEDFIGTTRRTELICCNDRDNCNIPNESL</sequence>
<evidence type="ECO:0000313" key="2">
    <source>
        <dbReference type="Proteomes" id="UP000002280"/>
    </source>
</evidence>
<dbReference type="InParanoid" id="A0A5F8GXG3"/>
<evidence type="ECO:0000313" key="1">
    <source>
        <dbReference type="Ensembl" id="ENSMODP00000052034.1"/>
    </source>
</evidence>
<name>A0A5F8GXG3_MONDO</name>
<dbReference type="PANTHER" id="PTHR47884">
    <property type="entry name" value="PROSTATE AND TESTIS EXPRESSED PROTEIN 2"/>
    <property type="match status" value="1"/>
</dbReference>
<dbReference type="GeneTree" id="ENSGT00510000048956"/>
<dbReference type="FunCoup" id="A0A5F8GXG3">
    <property type="interactions" value="56"/>
</dbReference>
<dbReference type="InterPro" id="IPR029691">
    <property type="entry name" value="PATE2"/>
</dbReference>
<evidence type="ECO:0008006" key="3">
    <source>
        <dbReference type="Google" id="ProtNLM"/>
    </source>
</evidence>
<dbReference type="Ensembl" id="ENSMODT00000080089.1">
    <property type="protein sequence ID" value="ENSMODP00000052034.1"/>
    <property type="gene ID" value="ENSMODG00000036421.1"/>
</dbReference>
<reference evidence="1 2" key="1">
    <citation type="journal article" date="2007" name="Nature">
        <title>Genome of the marsupial Monodelphis domestica reveals innovation in non-coding sequences.</title>
        <authorList>
            <person name="Mikkelsen T.S."/>
            <person name="Wakefield M.J."/>
            <person name="Aken B."/>
            <person name="Amemiya C.T."/>
            <person name="Chang J.L."/>
            <person name="Duke S."/>
            <person name="Garber M."/>
            <person name="Gentles A.J."/>
            <person name="Goodstadt L."/>
            <person name="Heger A."/>
            <person name="Jurka J."/>
            <person name="Kamal M."/>
            <person name="Mauceli E."/>
            <person name="Searle S.M."/>
            <person name="Sharpe T."/>
            <person name="Baker M.L."/>
            <person name="Batzer M.A."/>
            <person name="Benos P.V."/>
            <person name="Belov K."/>
            <person name="Clamp M."/>
            <person name="Cook A."/>
            <person name="Cuff J."/>
            <person name="Das R."/>
            <person name="Davidow L."/>
            <person name="Deakin J.E."/>
            <person name="Fazzari M.J."/>
            <person name="Glass J.L."/>
            <person name="Grabherr M."/>
            <person name="Greally J.M."/>
            <person name="Gu W."/>
            <person name="Hore T.A."/>
            <person name="Huttley G.A."/>
            <person name="Kleber M."/>
            <person name="Jirtle R.L."/>
            <person name="Koina E."/>
            <person name="Lee J.T."/>
            <person name="Mahony S."/>
            <person name="Marra M.A."/>
            <person name="Miller R.D."/>
            <person name="Nicholls R.D."/>
            <person name="Oda M."/>
            <person name="Papenfuss A.T."/>
            <person name="Parra Z.E."/>
            <person name="Pollock D.D."/>
            <person name="Ray D.A."/>
            <person name="Schein J.E."/>
            <person name="Speed T.P."/>
            <person name="Thompson K."/>
            <person name="VandeBerg J.L."/>
            <person name="Wade C.M."/>
            <person name="Walker J.A."/>
            <person name="Waters P.D."/>
            <person name="Webber C."/>
            <person name="Weidman J.R."/>
            <person name="Xie X."/>
            <person name="Zody M.C."/>
            <person name="Baldwin J."/>
            <person name="Abdouelleil A."/>
            <person name="Abdulkadir J."/>
            <person name="Abebe A."/>
            <person name="Abera B."/>
            <person name="Abreu J."/>
            <person name="Acer S.C."/>
            <person name="Aftuck L."/>
            <person name="Alexander A."/>
            <person name="An P."/>
            <person name="Anderson E."/>
            <person name="Anderson S."/>
            <person name="Arachi H."/>
            <person name="Azer M."/>
            <person name="Bachantsang P."/>
            <person name="Barry A."/>
            <person name="Bayul T."/>
            <person name="Berlin A."/>
            <person name="Bessette D."/>
            <person name="Bloom T."/>
            <person name="Bloom T."/>
            <person name="Boguslavskiy L."/>
            <person name="Bonnet C."/>
            <person name="Boukhgalter B."/>
            <person name="Bourzgui I."/>
            <person name="Brown A."/>
            <person name="Cahill P."/>
            <person name="Channer S."/>
            <person name="Cheshatsang Y."/>
            <person name="Chuda L."/>
            <person name="Citroen M."/>
            <person name="Collymore A."/>
            <person name="Cooke P."/>
            <person name="Costello M."/>
            <person name="D'Aco K."/>
            <person name="Daza R."/>
            <person name="De Haan G."/>
            <person name="DeGray S."/>
            <person name="DeMaso C."/>
            <person name="Dhargay N."/>
            <person name="Dooley K."/>
            <person name="Dooley E."/>
            <person name="Doricent M."/>
            <person name="Dorje P."/>
            <person name="Dorjee K."/>
            <person name="Dupes A."/>
            <person name="Elong R."/>
            <person name="Falk J."/>
            <person name="Farina A."/>
            <person name="Faro S."/>
            <person name="Ferguson D."/>
            <person name="Fisher S."/>
            <person name="Foley C.D."/>
            <person name="Franke A."/>
            <person name="Friedrich D."/>
            <person name="Gadbois L."/>
            <person name="Gearin G."/>
            <person name="Gearin C.R."/>
            <person name="Giannoukos G."/>
            <person name="Goode T."/>
            <person name="Graham J."/>
            <person name="Grandbois E."/>
            <person name="Grewal S."/>
            <person name="Gyaltsen K."/>
            <person name="Hafez N."/>
            <person name="Hagos B."/>
            <person name="Hall J."/>
            <person name="Henson C."/>
            <person name="Hollinger A."/>
            <person name="Honan T."/>
            <person name="Huard M.D."/>
            <person name="Hughes L."/>
            <person name="Hurhula B."/>
            <person name="Husby M.E."/>
            <person name="Kamat A."/>
            <person name="Kanga B."/>
            <person name="Kashin S."/>
            <person name="Khazanovich D."/>
            <person name="Kisner P."/>
            <person name="Lance K."/>
            <person name="Lara M."/>
            <person name="Lee W."/>
            <person name="Lennon N."/>
            <person name="Letendre F."/>
            <person name="LeVine R."/>
            <person name="Lipovsky A."/>
            <person name="Liu X."/>
            <person name="Liu J."/>
            <person name="Liu S."/>
            <person name="Lokyitsang T."/>
            <person name="Lokyitsang Y."/>
            <person name="Lubonja R."/>
            <person name="Lui A."/>
            <person name="MacDonald P."/>
            <person name="Magnisalis V."/>
            <person name="Maru K."/>
            <person name="Matthews C."/>
            <person name="McCusker W."/>
            <person name="McDonough S."/>
            <person name="Mehta T."/>
            <person name="Meldrim J."/>
            <person name="Meneus L."/>
            <person name="Mihai O."/>
            <person name="Mihalev A."/>
            <person name="Mihova T."/>
            <person name="Mittelman R."/>
            <person name="Mlenga V."/>
            <person name="Montmayeur A."/>
            <person name="Mulrain L."/>
            <person name="Navidi A."/>
            <person name="Naylor J."/>
            <person name="Negash T."/>
            <person name="Nguyen T."/>
            <person name="Nguyen N."/>
            <person name="Nicol R."/>
            <person name="Norbu C."/>
            <person name="Norbu N."/>
            <person name="Novod N."/>
            <person name="O'Neill B."/>
            <person name="Osman S."/>
            <person name="Markiewicz E."/>
            <person name="Oyono O.L."/>
            <person name="Patti C."/>
            <person name="Phunkhang P."/>
            <person name="Pierre F."/>
            <person name="Priest M."/>
            <person name="Raghuraman S."/>
            <person name="Rege F."/>
            <person name="Reyes R."/>
            <person name="Rise C."/>
            <person name="Rogov P."/>
            <person name="Ross K."/>
            <person name="Ryan E."/>
            <person name="Settipalli S."/>
            <person name="Shea T."/>
            <person name="Sherpa N."/>
            <person name="Shi L."/>
            <person name="Shih D."/>
            <person name="Sparrow T."/>
            <person name="Spaulding J."/>
            <person name="Stalker J."/>
            <person name="Stange-Thomann N."/>
            <person name="Stavropoulos S."/>
            <person name="Stone C."/>
            <person name="Strader C."/>
            <person name="Tesfaye S."/>
            <person name="Thomson T."/>
            <person name="Thoulutsang Y."/>
            <person name="Thoulutsang D."/>
            <person name="Topham K."/>
            <person name="Topping I."/>
            <person name="Tsamla T."/>
            <person name="Vassiliev H."/>
            <person name="Vo A."/>
            <person name="Wangchuk T."/>
            <person name="Wangdi T."/>
            <person name="Weiand M."/>
            <person name="Wilkinson J."/>
            <person name="Wilson A."/>
            <person name="Yadav S."/>
            <person name="Young G."/>
            <person name="Yu Q."/>
            <person name="Zembek L."/>
            <person name="Zhong D."/>
            <person name="Zimmer A."/>
            <person name="Zwirko Z."/>
            <person name="Jaffe D.B."/>
            <person name="Alvarez P."/>
            <person name="Brockman W."/>
            <person name="Butler J."/>
            <person name="Chin C."/>
            <person name="Gnerre S."/>
            <person name="MacCallum I."/>
            <person name="Graves J.A."/>
            <person name="Ponting C.P."/>
            <person name="Breen M."/>
            <person name="Samollow P.B."/>
            <person name="Lander E.S."/>
            <person name="Lindblad-Toh K."/>
        </authorList>
    </citation>
    <scope>NUCLEOTIDE SEQUENCE [LARGE SCALE GENOMIC DNA]</scope>
</reference>
<dbReference type="PANTHER" id="PTHR47884:SF1">
    <property type="entry name" value="PROSTATE AND TESTIS EXPRESSED PROTEIN 2"/>
    <property type="match status" value="1"/>
</dbReference>
<protein>
    <recommendedName>
        <fullName evidence="3">Prostate and testis expressed 2</fullName>
    </recommendedName>
</protein>
<dbReference type="Proteomes" id="UP000002280">
    <property type="component" value="Chromosome 4"/>
</dbReference>
<dbReference type="AlphaFoldDB" id="A0A5F8GXG3"/>
<accession>A0A5F8GXG3</accession>
<keyword evidence="2" id="KW-1185">Reference proteome</keyword>
<proteinExistence type="predicted"/>